<comment type="similarity">
    <text evidence="1 3">Belongs to the short-chain dehydrogenases/reductases (SDR) family.</text>
</comment>
<dbReference type="STRING" id="340021.TM5383_02509"/>
<evidence type="ECO:0000313" key="5">
    <source>
        <dbReference type="EMBL" id="CUH85281.1"/>
    </source>
</evidence>
<dbReference type="InterPro" id="IPR036291">
    <property type="entry name" value="NAD(P)-bd_dom_sf"/>
</dbReference>
<dbReference type="Pfam" id="PF00106">
    <property type="entry name" value="adh_short"/>
    <property type="match status" value="1"/>
</dbReference>
<dbReference type="AlphaFoldDB" id="A0A0P1GRV3"/>
<proteinExistence type="inferred from homology"/>
<dbReference type="GO" id="GO:0016491">
    <property type="term" value="F:oxidoreductase activity"/>
    <property type="evidence" value="ECO:0007669"/>
    <property type="project" value="UniProtKB-KW"/>
</dbReference>
<sequence>MNDVRFDGQVAIVTGAGAGLGRSHALGLAARGATIVVNDLGGSVDGSGTGSAAAQAVVAEIEAMGGTAMANGADVSDEAQVRAMVDAVIDAYGRIDILVNNAGILRDKTFAKMTMADFQTVVDVHLIGSANCTHAVWPHMVEQGYGRILFTTSASGLYGNFGQSNYGAAKSAMLGLMNVLSIEGAKFNIRANMLAPSAATRMTEGLLSADVLALMQPETITPGVLALVSADAPSKMILGAGAGCFAEVQVRETAGVALADDQMTPEAVLAAMDQIRDPEGATPVEHAFAQTRKFARMAAAARGLPLPWND</sequence>
<dbReference type="SUPFAM" id="SSF51735">
    <property type="entry name" value="NAD(P)-binding Rossmann-fold domains"/>
    <property type="match status" value="1"/>
</dbReference>
<evidence type="ECO:0000256" key="3">
    <source>
        <dbReference type="RuleBase" id="RU000363"/>
    </source>
</evidence>
<dbReference type="OrthoDB" id="9804774at2"/>
<dbReference type="EMBL" id="CYSF01000012">
    <property type="protein sequence ID" value="CUH85281.1"/>
    <property type="molecule type" value="Genomic_DNA"/>
</dbReference>
<evidence type="ECO:0000256" key="1">
    <source>
        <dbReference type="ARBA" id="ARBA00006484"/>
    </source>
</evidence>
<organism evidence="5 6">
    <name type="scientific">Thalassovita mediterranea</name>
    <dbReference type="NCBI Taxonomy" id="340021"/>
    <lineage>
        <taxon>Bacteria</taxon>
        <taxon>Pseudomonadati</taxon>
        <taxon>Pseudomonadota</taxon>
        <taxon>Alphaproteobacteria</taxon>
        <taxon>Rhodobacterales</taxon>
        <taxon>Roseobacteraceae</taxon>
        <taxon>Thalassovita</taxon>
    </lineage>
</organism>
<name>A0A0P1GRV3_9RHOB</name>
<evidence type="ECO:0000259" key="4">
    <source>
        <dbReference type="SMART" id="SM00822"/>
    </source>
</evidence>
<feature type="domain" description="Ketoreductase" evidence="4">
    <location>
        <begin position="9"/>
        <end position="186"/>
    </location>
</feature>
<dbReference type="InterPro" id="IPR002347">
    <property type="entry name" value="SDR_fam"/>
</dbReference>
<dbReference type="PRINTS" id="PR00081">
    <property type="entry name" value="GDHRDH"/>
</dbReference>
<keyword evidence="6" id="KW-1185">Reference proteome</keyword>
<gene>
    <name evidence="5" type="ORF">TM5383_02509</name>
</gene>
<dbReference type="InterPro" id="IPR020904">
    <property type="entry name" value="Sc_DH/Rdtase_CS"/>
</dbReference>
<accession>A0A0P1GRV3</accession>
<keyword evidence="2 5" id="KW-0560">Oxidoreductase</keyword>
<dbReference type="PANTHER" id="PTHR45024">
    <property type="entry name" value="DEHYDROGENASES, SHORT CHAIN"/>
    <property type="match status" value="1"/>
</dbReference>
<dbReference type="RefSeq" id="WP_058319342.1">
    <property type="nucleotide sequence ID" value="NZ_CYSF01000012.1"/>
</dbReference>
<dbReference type="InterPro" id="IPR057326">
    <property type="entry name" value="KR_dom"/>
</dbReference>
<dbReference type="InterPro" id="IPR051687">
    <property type="entry name" value="Peroxisomal_Beta-Oxidation"/>
</dbReference>
<dbReference type="Gene3D" id="3.40.50.720">
    <property type="entry name" value="NAD(P)-binding Rossmann-like Domain"/>
    <property type="match status" value="1"/>
</dbReference>
<dbReference type="PANTHER" id="PTHR45024:SF2">
    <property type="entry name" value="SCP2 DOMAIN-CONTAINING PROTEIN"/>
    <property type="match status" value="1"/>
</dbReference>
<dbReference type="SMART" id="SM00822">
    <property type="entry name" value="PKS_KR"/>
    <property type="match status" value="1"/>
</dbReference>
<evidence type="ECO:0000256" key="2">
    <source>
        <dbReference type="ARBA" id="ARBA00023002"/>
    </source>
</evidence>
<protein>
    <submittedName>
        <fullName evidence="5">Putative short-chain type dehydrogenase/reductase</fullName>
        <ecNumber evidence="5">1.1.1.-</ecNumber>
    </submittedName>
</protein>
<dbReference type="PROSITE" id="PS00061">
    <property type="entry name" value="ADH_SHORT"/>
    <property type="match status" value="1"/>
</dbReference>
<dbReference type="PRINTS" id="PR00080">
    <property type="entry name" value="SDRFAMILY"/>
</dbReference>
<dbReference type="Proteomes" id="UP000051681">
    <property type="component" value="Unassembled WGS sequence"/>
</dbReference>
<reference evidence="5 6" key="1">
    <citation type="submission" date="2015-09" db="EMBL/GenBank/DDBJ databases">
        <authorList>
            <consortium name="Swine Surveillance"/>
        </authorList>
    </citation>
    <scope>NUCLEOTIDE SEQUENCE [LARGE SCALE GENOMIC DNA]</scope>
    <source>
        <strain evidence="5 6">CECT 8383</strain>
    </source>
</reference>
<dbReference type="EC" id="1.1.1.-" evidence="5"/>
<evidence type="ECO:0000313" key="6">
    <source>
        <dbReference type="Proteomes" id="UP000051681"/>
    </source>
</evidence>